<evidence type="ECO:0000256" key="7">
    <source>
        <dbReference type="ARBA" id="ARBA00023180"/>
    </source>
</evidence>
<dbReference type="InterPro" id="IPR003961">
    <property type="entry name" value="FN3_dom"/>
</dbReference>
<keyword evidence="5 8" id="KW-0472">Membrane</keyword>
<proteinExistence type="predicted"/>
<feature type="signal peptide" evidence="9">
    <location>
        <begin position="1"/>
        <end position="31"/>
    </location>
</feature>
<evidence type="ECO:0000313" key="11">
    <source>
        <dbReference type="Ensembl" id="ENSXETP00000103807"/>
    </source>
</evidence>
<evidence type="ECO:0000256" key="2">
    <source>
        <dbReference type="ARBA" id="ARBA00022692"/>
    </source>
</evidence>
<dbReference type="GO" id="GO:0016020">
    <property type="term" value="C:membrane"/>
    <property type="evidence" value="ECO:0007669"/>
    <property type="project" value="UniProtKB-SubCell"/>
</dbReference>
<reference evidence="11" key="1">
    <citation type="journal article" date="2010" name="Science">
        <title>The genome of the Western clawed frog Xenopus tropicalis.</title>
        <authorList>
            <person name="Hellsten U."/>
            <person name="Harland R.M."/>
            <person name="Gilchrist M.J."/>
            <person name="Hendrix D."/>
            <person name="Jurka J."/>
            <person name="Kapitonov V."/>
            <person name="Ovcharenko I."/>
            <person name="Putnam N.H."/>
            <person name="Shu S."/>
            <person name="Taher L."/>
            <person name="Blitz I.L."/>
            <person name="Blumberg B."/>
            <person name="Dichmann D.S."/>
            <person name="Dubchak I."/>
            <person name="Amaya E."/>
            <person name="Detter J.C."/>
            <person name="Fletcher R."/>
            <person name="Gerhard D.S."/>
            <person name="Goodstein D."/>
            <person name="Graves T."/>
            <person name="Grigoriev I.V."/>
            <person name="Grimwood J."/>
            <person name="Kawashima T."/>
            <person name="Lindquist E."/>
            <person name="Lucas S.M."/>
            <person name="Mead P.E."/>
            <person name="Mitros T."/>
            <person name="Ogino H."/>
            <person name="Ohta Y."/>
            <person name="Poliakov A.V."/>
            <person name="Pollet N."/>
            <person name="Robert J."/>
            <person name="Salamov A."/>
            <person name="Sater A.K."/>
            <person name="Schmutz J."/>
            <person name="Terry A."/>
            <person name="Vize P.D."/>
            <person name="Warren W.C."/>
            <person name="Wells D."/>
            <person name="Wills A."/>
            <person name="Wilson R.K."/>
            <person name="Zimmerman L.B."/>
            <person name="Zorn A.M."/>
            <person name="Grainger R."/>
            <person name="Grammer T."/>
            <person name="Khokha M.K."/>
            <person name="Richardson P.M."/>
            <person name="Rokhsar D.S."/>
        </authorList>
    </citation>
    <scope>NUCLEOTIDE SEQUENCE [LARGE SCALE GENOMIC DNA]</scope>
    <source>
        <strain evidence="11">Nigerian</strain>
    </source>
</reference>
<evidence type="ECO:0000256" key="3">
    <source>
        <dbReference type="ARBA" id="ARBA00022729"/>
    </source>
</evidence>
<keyword evidence="6" id="KW-0675">Receptor</keyword>
<evidence type="ECO:0000256" key="9">
    <source>
        <dbReference type="SAM" id="SignalP"/>
    </source>
</evidence>
<evidence type="ECO:0000256" key="8">
    <source>
        <dbReference type="SAM" id="Phobius"/>
    </source>
</evidence>
<evidence type="ECO:0000256" key="1">
    <source>
        <dbReference type="ARBA" id="ARBA00004479"/>
    </source>
</evidence>
<dbReference type="PANTHER" id="PTHR23037">
    <property type="entry name" value="CYTOKINE RECEPTOR"/>
    <property type="match status" value="1"/>
</dbReference>
<dbReference type="SUPFAM" id="SSF49265">
    <property type="entry name" value="Fibronectin type III"/>
    <property type="match status" value="2"/>
</dbReference>
<evidence type="ECO:0000256" key="6">
    <source>
        <dbReference type="ARBA" id="ARBA00023170"/>
    </source>
</evidence>
<protein>
    <submittedName>
        <fullName evidence="11">Interleukin-5 receptor subunit alpha-like</fullName>
    </submittedName>
</protein>
<reference evidence="11" key="2">
    <citation type="submission" date="2021-03" db="UniProtKB">
        <authorList>
            <consortium name="Ensembl"/>
        </authorList>
    </citation>
    <scope>IDENTIFICATION</scope>
</reference>
<comment type="subcellular location">
    <subcellularLocation>
        <location evidence="1">Membrane</location>
        <topology evidence="1">Single-pass type I membrane protein</topology>
    </subcellularLocation>
</comment>
<dbReference type="CDD" id="cd00063">
    <property type="entry name" value="FN3"/>
    <property type="match status" value="1"/>
</dbReference>
<gene>
    <name evidence="11" type="primary">LOC101731623</name>
</gene>
<dbReference type="InterPro" id="IPR015321">
    <property type="entry name" value="TypeI_recpt_CBD"/>
</dbReference>
<dbReference type="GeneTree" id="ENSGT00520000055993"/>
<keyword evidence="7" id="KW-0325">Glycoprotein</keyword>
<accession>A0A803J7H6</accession>
<organism evidence="11">
    <name type="scientific">Xenopus tropicalis</name>
    <name type="common">Western clawed frog</name>
    <name type="synonym">Silurana tropicalis</name>
    <dbReference type="NCBI Taxonomy" id="8364"/>
    <lineage>
        <taxon>Eukaryota</taxon>
        <taxon>Metazoa</taxon>
        <taxon>Chordata</taxon>
        <taxon>Craniata</taxon>
        <taxon>Vertebrata</taxon>
        <taxon>Euteleostomi</taxon>
        <taxon>Amphibia</taxon>
        <taxon>Batrachia</taxon>
        <taxon>Anura</taxon>
        <taxon>Pipoidea</taxon>
        <taxon>Pipidae</taxon>
        <taxon>Xenopodinae</taxon>
        <taxon>Xenopus</taxon>
        <taxon>Silurana</taxon>
    </lineage>
</organism>
<dbReference type="Gene3D" id="2.60.40.10">
    <property type="entry name" value="Immunoglobulins"/>
    <property type="match status" value="2"/>
</dbReference>
<keyword evidence="4 8" id="KW-1133">Transmembrane helix</keyword>
<dbReference type="InterPro" id="IPR036116">
    <property type="entry name" value="FN3_sf"/>
</dbReference>
<keyword evidence="2 8" id="KW-0812">Transmembrane</keyword>
<keyword evidence="3 9" id="KW-0732">Signal</keyword>
<dbReference type="AlphaFoldDB" id="A0A803J7H6"/>
<sequence>MIRKPICRMTGKYNLILGIAVVATNFISSQAEDFCEKQNSIHFPEGNGRVGGCRNSSTYINNISCKIYNFVNINCTWDMEANAPKDIQYCFVLRIKRTLLPCSQYLTNEENETIGCHIKDVAFKDKPKISLQFSNTKCQCQCQKKFKVSDIEMMKPPINITKQSQNGKEIIKWSRSPTVQLIKNNACFEYELKVWETDKDVLFRNLTTSKTEHTFDDLDKDKQYSVQIRGRKIKNCGLSKFWGEWSEPLFIGEDKKKIPGWIFPLICIIVMVFVLGTLLYLLKRYTLTFFTAVIPDPSSKLKFWFSSSELYFQLSNGGH</sequence>
<evidence type="ECO:0000256" key="4">
    <source>
        <dbReference type="ARBA" id="ARBA00022989"/>
    </source>
</evidence>
<dbReference type="InterPro" id="IPR013783">
    <property type="entry name" value="Ig-like_fold"/>
</dbReference>
<feature type="chain" id="PRO_5031542917" evidence="9">
    <location>
        <begin position="32"/>
        <end position="319"/>
    </location>
</feature>
<dbReference type="Ensembl" id="ENSXETT00000121583">
    <property type="protein sequence ID" value="ENSXETP00000103807"/>
    <property type="gene ID" value="ENSXETG00000047493"/>
</dbReference>
<name>A0A803J7H6_XENTR</name>
<dbReference type="PANTHER" id="PTHR23037:SF46">
    <property type="entry name" value="INTERLEUKIN 5 RECEPTOR SUBUNIT ALPHA"/>
    <property type="match status" value="1"/>
</dbReference>
<feature type="transmembrane region" description="Helical" evidence="8">
    <location>
        <begin position="261"/>
        <end position="282"/>
    </location>
</feature>
<dbReference type="Pfam" id="PF09240">
    <property type="entry name" value="IL6Ra-bind"/>
    <property type="match status" value="1"/>
</dbReference>
<evidence type="ECO:0000256" key="5">
    <source>
        <dbReference type="ARBA" id="ARBA00023136"/>
    </source>
</evidence>
<feature type="domain" description="Type I cytokine receptor cytokine-binding" evidence="10">
    <location>
        <begin position="62"/>
        <end position="137"/>
    </location>
</feature>
<evidence type="ECO:0000259" key="10">
    <source>
        <dbReference type="Pfam" id="PF09240"/>
    </source>
</evidence>